<dbReference type="GO" id="GO:0051536">
    <property type="term" value="F:iron-sulfur cluster binding"/>
    <property type="evidence" value="ECO:0007669"/>
    <property type="project" value="UniProtKB-KW"/>
</dbReference>
<dbReference type="InterPro" id="IPR035584">
    <property type="entry name" value="PurF_N"/>
</dbReference>
<accession>A0AAW0XMJ8</accession>
<gene>
    <name evidence="17" type="ORF">OTU49_000352</name>
</gene>
<evidence type="ECO:0000256" key="4">
    <source>
        <dbReference type="ARBA" id="ARBA00022676"/>
    </source>
</evidence>
<evidence type="ECO:0000256" key="11">
    <source>
        <dbReference type="PIRNR" id="PIRNR000485"/>
    </source>
</evidence>
<keyword evidence="18" id="KW-1185">Reference proteome</keyword>
<feature type="region of interest" description="Disordered" evidence="15">
    <location>
        <begin position="1"/>
        <end position="21"/>
    </location>
</feature>
<comment type="pathway">
    <text evidence="1 11">Purine metabolism; IMP biosynthesis via de novo pathway; N(1)-(5-phospho-D-ribosyl)glycinamide from 5-phospho-alpha-D-ribose 1-diphosphate: step 1/2.</text>
</comment>
<comment type="caution">
    <text evidence="17">The sequence shown here is derived from an EMBL/GenBank/DDBJ whole genome shotgun (WGS) entry which is preliminary data.</text>
</comment>
<comment type="cofactor">
    <cofactor evidence="13">
        <name>Mg(2+)</name>
        <dbReference type="ChEBI" id="CHEBI:18420"/>
    </cofactor>
    <text evidence="13">Binds 1 Mg(2+) ion per subunit.</text>
</comment>
<dbReference type="Gene3D" id="3.40.50.2020">
    <property type="match status" value="1"/>
</dbReference>
<evidence type="ECO:0000256" key="2">
    <source>
        <dbReference type="ARBA" id="ARBA00010138"/>
    </source>
</evidence>
<dbReference type="Pfam" id="PF13522">
    <property type="entry name" value="GATase_6"/>
    <property type="match status" value="1"/>
</dbReference>
<reference evidence="17 18" key="1">
    <citation type="journal article" date="2024" name="BMC Genomics">
        <title>Genome assembly of redclaw crayfish (Cherax quadricarinatus) provides insights into its immune adaptation and hypoxia tolerance.</title>
        <authorList>
            <person name="Liu Z."/>
            <person name="Zheng J."/>
            <person name="Li H."/>
            <person name="Fang K."/>
            <person name="Wang S."/>
            <person name="He J."/>
            <person name="Zhou D."/>
            <person name="Weng S."/>
            <person name="Chi M."/>
            <person name="Gu Z."/>
            <person name="He J."/>
            <person name="Li F."/>
            <person name="Wang M."/>
        </authorList>
    </citation>
    <scope>NUCLEOTIDE SEQUENCE [LARGE SCALE GENOMIC DNA]</scope>
    <source>
        <strain evidence="17">ZL_2023a</strain>
    </source>
</reference>
<keyword evidence="7" id="KW-0315">Glutamine amidotransferase</keyword>
<dbReference type="SUPFAM" id="SSF53271">
    <property type="entry name" value="PRTase-like"/>
    <property type="match status" value="1"/>
</dbReference>
<keyword evidence="13" id="KW-0460">Magnesium</keyword>
<evidence type="ECO:0000313" key="18">
    <source>
        <dbReference type="Proteomes" id="UP001445076"/>
    </source>
</evidence>
<dbReference type="PANTHER" id="PTHR11907">
    <property type="entry name" value="AMIDOPHOSPHORIBOSYLTRANSFERASE"/>
    <property type="match status" value="1"/>
</dbReference>
<dbReference type="HAMAP" id="MF_01931">
    <property type="entry name" value="PurF"/>
    <property type="match status" value="1"/>
</dbReference>
<dbReference type="GO" id="GO:0046872">
    <property type="term" value="F:metal ion binding"/>
    <property type="evidence" value="ECO:0007669"/>
    <property type="project" value="UniProtKB-KW"/>
</dbReference>
<dbReference type="Proteomes" id="UP001445076">
    <property type="component" value="Unassembled WGS sequence"/>
</dbReference>
<dbReference type="EMBL" id="JARKIK010000019">
    <property type="protein sequence ID" value="KAK8745736.1"/>
    <property type="molecule type" value="Genomic_DNA"/>
</dbReference>
<feature type="binding site" evidence="14">
    <location>
        <position position="335"/>
    </location>
    <ligand>
        <name>[4Fe-4S] cluster</name>
        <dbReference type="ChEBI" id="CHEBI:49883"/>
    </ligand>
</feature>
<evidence type="ECO:0000256" key="13">
    <source>
        <dbReference type="PIRSR" id="PIRSR000485-2"/>
    </source>
</evidence>
<evidence type="ECO:0000313" key="17">
    <source>
        <dbReference type="EMBL" id="KAK8745736.1"/>
    </source>
</evidence>
<feature type="active site" description="Nucleophile" evidence="12">
    <location>
        <position position="44"/>
    </location>
</feature>
<evidence type="ECO:0000256" key="9">
    <source>
        <dbReference type="ARBA" id="ARBA00033776"/>
    </source>
</evidence>
<evidence type="ECO:0000256" key="7">
    <source>
        <dbReference type="ARBA" id="ARBA00022962"/>
    </source>
</evidence>
<dbReference type="SUPFAM" id="SSF56235">
    <property type="entry name" value="N-terminal nucleophile aminohydrolases (Ntn hydrolases)"/>
    <property type="match status" value="1"/>
</dbReference>
<dbReference type="InterPro" id="IPR017932">
    <property type="entry name" value="GATase_2_dom"/>
</dbReference>
<evidence type="ECO:0000256" key="3">
    <source>
        <dbReference type="ARBA" id="ARBA00011941"/>
    </source>
</evidence>
<feature type="binding site" evidence="13">
    <location>
        <position position="445"/>
    </location>
    <ligand>
        <name>Mg(2+)</name>
        <dbReference type="ChEBI" id="CHEBI:18420"/>
    </ligand>
</feature>
<evidence type="ECO:0000256" key="14">
    <source>
        <dbReference type="PIRSR" id="PIRSR000485-3"/>
    </source>
</evidence>
<feature type="domain" description="Glutamine amidotransferase type-2" evidence="16">
    <location>
        <begin position="44"/>
        <end position="294"/>
    </location>
</feature>
<comment type="similarity">
    <text evidence="2 11">In the C-terminal section; belongs to the purine/pyrimidine phosphoribosyltransferase family.</text>
</comment>
<sequence length="553" mass="60051">MTSRDQEWRSRTAQLSWGSSSPLQGACWGNLDNRPDEEGLREACGVFGCVVAKDAAHDTINVAHVIYLGLVALQHRGQESAGIVTSEGRGTAQLHYHKGDGLVATVFTDDKLNKLKGNVGIGHSRYSTAGGRDPTNTQPFMVHTRHGPLATAHNGELINAVALRKTVLDRGVGLSTQSDSELITQMLSQIPPRGEKAGPDWGARIRHLMEATPTAYSLVLLHEDKIYGVRDPFGNRPLCIGRLMPIKTAYGTDGMDSPKPLGWVLSSESCAFQSVGGTLMREVYPGEIVELGPEGVRSLDIVPRPKPAKPFSEAHEDPNHTDHADILHSPPPAFCIFEYVYFARADSVYEGQQVYSVRQRCGRQLAIESPVEADIISTVPESATPAAMGFSLQSGIPYVEVLCKNRYVGRSFIQPDTRSRQLAVAKKFGALTENLAGRRVVLVDDSIVRGTTVGPIIRLLRQAGAREVHIRIASPPIHHPCYMGINIPTRGELIANKKPPEELAKFVGADSLAYLSIDGLVKAVKDGVVSKTCTPSGHCTACLDGKYPVHLEW</sequence>
<dbReference type="CDD" id="cd06223">
    <property type="entry name" value="PRTases_typeI"/>
    <property type="match status" value="1"/>
</dbReference>
<evidence type="ECO:0000259" key="16">
    <source>
        <dbReference type="PROSITE" id="PS51278"/>
    </source>
</evidence>
<keyword evidence="6 11" id="KW-0658">Purine biosynthesis</keyword>
<feature type="binding site" evidence="13">
    <location>
        <position position="382"/>
    </location>
    <ligand>
        <name>Mg(2+)</name>
        <dbReference type="ChEBI" id="CHEBI:18420"/>
    </ligand>
</feature>
<keyword evidence="4 11" id="KW-0328">Glycosyltransferase</keyword>
<feature type="compositionally biased region" description="Basic and acidic residues" evidence="15">
    <location>
        <begin position="1"/>
        <end position="10"/>
    </location>
</feature>
<feature type="binding site" evidence="13">
    <location>
        <position position="444"/>
    </location>
    <ligand>
        <name>Mg(2+)</name>
        <dbReference type="ChEBI" id="CHEBI:18420"/>
    </ligand>
</feature>
<evidence type="ECO:0000256" key="6">
    <source>
        <dbReference type="ARBA" id="ARBA00022755"/>
    </source>
</evidence>
<protein>
    <recommendedName>
        <fullName evidence="8 11">Amidophosphoribosyltransferase</fullName>
        <shortName evidence="11">ATase</shortName>
        <ecNumber evidence="3 11">2.4.2.14</ecNumber>
    </recommendedName>
    <alternativeName>
        <fullName evidence="9 11">Glutamine phosphoribosylpyrophosphate amidotransferase</fullName>
    </alternativeName>
</protein>
<feature type="binding site" evidence="14">
    <location>
        <position position="539"/>
    </location>
    <ligand>
        <name>[4Fe-4S] cluster</name>
        <dbReference type="ChEBI" id="CHEBI:49883"/>
    </ligand>
</feature>
<feature type="binding site" evidence="14">
    <location>
        <position position="542"/>
    </location>
    <ligand>
        <name>[4Fe-4S] cluster</name>
        <dbReference type="ChEBI" id="CHEBI:49883"/>
    </ligand>
</feature>
<dbReference type="GO" id="GO:0004044">
    <property type="term" value="F:amidophosphoribosyltransferase activity"/>
    <property type="evidence" value="ECO:0007669"/>
    <property type="project" value="UniProtKB-EC"/>
</dbReference>
<feature type="binding site" evidence="14">
    <location>
        <position position="481"/>
    </location>
    <ligand>
        <name>[4Fe-4S] cluster</name>
        <dbReference type="ChEBI" id="CHEBI:49883"/>
    </ligand>
</feature>
<evidence type="ECO:0000256" key="15">
    <source>
        <dbReference type="SAM" id="MobiDB-lite"/>
    </source>
</evidence>
<proteinExistence type="inferred from homology"/>
<dbReference type="PIRSF" id="PIRSF000485">
    <property type="entry name" value="Amd_phspho_trans"/>
    <property type="match status" value="1"/>
</dbReference>
<dbReference type="CDD" id="cd00715">
    <property type="entry name" value="GPATase_N"/>
    <property type="match status" value="1"/>
</dbReference>
<keyword evidence="14" id="KW-0411">Iron-sulfur</keyword>
<comment type="catalytic activity">
    <reaction evidence="10">
        <text>5-phospho-beta-D-ribosylamine + L-glutamate + diphosphate = 5-phospho-alpha-D-ribose 1-diphosphate + L-glutamine + H2O</text>
        <dbReference type="Rhea" id="RHEA:14905"/>
        <dbReference type="ChEBI" id="CHEBI:15377"/>
        <dbReference type="ChEBI" id="CHEBI:29985"/>
        <dbReference type="ChEBI" id="CHEBI:33019"/>
        <dbReference type="ChEBI" id="CHEBI:58017"/>
        <dbReference type="ChEBI" id="CHEBI:58359"/>
        <dbReference type="ChEBI" id="CHEBI:58681"/>
        <dbReference type="EC" id="2.4.2.14"/>
    </reaction>
    <physiologicalReaction direction="right-to-left" evidence="10">
        <dbReference type="Rhea" id="RHEA:14907"/>
    </physiologicalReaction>
</comment>
<evidence type="ECO:0000256" key="5">
    <source>
        <dbReference type="ARBA" id="ARBA00022679"/>
    </source>
</evidence>
<dbReference type="InterPro" id="IPR029057">
    <property type="entry name" value="PRTase-like"/>
</dbReference>
<dbReference type="Gene3D" id="3.60.20.10">
    <property type="entry name" value="Glutamine Phosphoribosylpyrophosphate, subunit 1, domain 1"/>
    <property type="match status" value="1"/>
</dbReference>
<dbReference type="AlphaFoldDB" id="A0AAW0XMJ8"/>
<dbReference type="GO" id="GO:0009113">
    <property type="term" value="P:purine nucleobase biosynthetic process"/>
    <property type="evidence" value="ECO:0007669"/>
    <property type="project" value="InterPro"/>
</dbReference>
<dbReference type="InterPro" id="IPR000836">
    <property type="entry name" value="PRTase_dom"/>
</dbReference>
<dbReference type="InterPro" id="IPR029055">
    <property type="entry name" value="Ntn_hydrolases_N"/>
</dbReference>
<feature type="compositionally biased region" description="Polar residues" evidence="15">
    <location>
        <begin position="11"/>
        <end position="21"/>
    </location>
</feature>
<keyword evidence="5 11" id="KW-0808">Transferase</keyword>
<dbReference type="InterPro" id="IPR005854">
    <property type="entry name" value="PurF"/>
</dbReference>
<dbReference type="GO" id="GO:0006164">
    <property type="term" value="P:purine nucleotide biosynthetic process"/>
    <property type="evidence" value="ECO:0007669"/>
    <property type="project" value="UniProtKB-KW"/>
</dbReference>
<keyword evidence="13" id="KW-0479">Metal-binding</keyword>
<name>A0AAW0XMJ8_CHEQU</name>
<keyword evidence="14" id="KW-0408">Iron</keyword>
<evidence type="ECO:0000256" key="8">
    <source>
        <dbReference type="ARBA" id="ARBA00033770"/>
    </source>
</evidence>
<dbReference type="PROSITE" id="PS51278">
    <property type="entry name" value="GATASE_TYPE_2"/>
    <property type="match status" value="1"/>
</dbReference>
<evidence type="ECO:0000256" key="12">
    <source>
        <dbReference type="PIRSR" id="PIRSR000485-1"/>
    </source>
</evidence>
<evidence type="ECO:0000256" key="10">
    <source>
        <dbReference type="ARBA" id="ARBA00048545"/>
    </source>
</evidence>
<organism evidence="17 18">
    <name type="scientific">Cherax quadricarinatus</name>
    <name type="common">Australian red claw crayfish</name>
    <dbReference type="NCBI Taxonomy" id="27406"/>
    <lineage>
        <taxon>Eukaryota</taxon>
        <taxon>Metazoa</taxon>
        <taxon>Ecdysozoa</taxon>
        <taxon>Arthropoda</taxon>
        <taxon>Crustacea</taxon>
        <taxon>Multicrustacea</taxon>
        <taxon>Malacostraca</taxon>
        <taxon>Eumalacostraca</taxon>
        <taxon>Eucarida</taxon>
        <taxon>Decapoda</taxon>
        <taxon>Pleocyemata</taxon>
        <taxon>Astacidea</taxon>
        <taxon>Parastacoidea</taxon>
        <taxon>Parastacidae</taxon>
        <taxon>Cherax</taxon>
    </lineage>
</organism>
<comment type="cofactor">
    <cofactor evidence="14">
        <name>[4Fe-4S] cluster</name>
        <dbReference type="ChEBI" id="CHEBI:49883"/>
    </cofactor>
    <text evidence="14">Binds 1 [4Fe-4S] cluster per subunit.</text>
</comment>
<dbReference type="EC" id="2.4.2.14" evidence="3 11"/>
<evidence type="ECO:0000256" key="1">
    <source>
        <dbReference type="ARBA" id="ARBA00005209"/>
    </source>
</evidence>